<organism evidence="2 3">
    <name type="scientific">Synaphobranchus kaupii</name>
    <name type="common">Kaup's arrowtooth eel</name>
    <dbReference type="NCBI Taxonomy" id="118154"/>
    <lineage>
        <taxon>Eukaryota</taxon>
        <taxon>Metazoa</taxon>
        <taxon>Chordata</taxon>
        <taxon>Craniata</taxon>
        <taxon>Vertebrata</taxon>
        <taxon>Euteleostomi</taxon>
        <taxon>Actinopterygii</taxon>
        <taxon>Neopterygii</taxon>
        <taxon>Teleostei</taxon>
        <taxon>Anguilliformes</taxon>
        <taxon>Synaphobranchidae</taxon>
        <taxon>Synaphobranchus</taxon>
    </lineage>
</organism>
<gene>
    <name evidence="2" type="ORF">SKAU_G00058430</name>
</gene>
<dbReference type="Proteomes" id="UP001152622">
    <property type="component" value="Chromosome 2"/>
</dbReference>
<evidence type="ECO:0000313" key="3">
    <source>
        <dbReference type="Proteomes" id="UP001152622"/>
    </source>
</evidence>
<sequence>MLRGIDSDAALTKSAGGSSGGGLRASKCSSVKLSVRCSEVTGNGDGKAAPRGLHGGHGERPGPRGAARADKEARRAGSPLAFARVAHFIRLCSLTGDEFM</sequence>
<dbReference type="AlphaFoldDB" id="A0A9Q1G4B4"/>
<name>A0A9Q1G4B4_SYNKA</name>
<evidence type="ECO:0000256" key="1">
    <source>
        <dbReference type="SAM" id="MobiDB-lite"/>
    </source>
</evidence>
<protein>
    <submittedName>
        <fullName evidence="2">Uncharacterized protein</fullName>
    </submittedName>
</protein>
<evidence type="ECO:0000313" key="2">
    <source>
        <dbReference type="EMBL" id="KAJ8375263.1"/>
    </source>
</evidence>
<comment type="caution">
    <text evidence="2">The sequence shown here is derived from an EMBL/GenBank/DDBJ whole genome shotgun (WGS) entry which is preliminary data.</text>
</comment>
<proteinExistence type="predicted"/>
<reference evidence="2" key="1">
    <citation type="journal article" date="2023" name="Science">
        <title>Genome structures resolve the early diversification of teleost fishes.</title>
        <authorList>
            <person name="Parey E."/>
            <person name="Louis A."/>
            <person name="Montfort J."/>
            <person name="Bouchez O."/>
            <person name="Roques C."/>
            <person name="Iampietro C."/>
            <person name="Lluch J."/>
            <person name="Castinel A."/>
            <person name="Donnadieu C."/>
            <person name="Desvignes T."/>
            <person name="Floi Bucao C."/>
            <person name="Jouanno E."/>
            <person name="Wen M."/>
            <person name="Mejri S."/>
            <person name="Dirks R."/>
            <person name="Jansen H."/>
            <person name="Henkel C."/>
            <person name="Chen W.J."/>
            <person name="Zahm M."/>
            <person name="Cabau C."/>
            <person name="Klopp C."/>
            <person name="Thompson A.W."/>
            <person name="Robinson-Rechavi M."/>
            <person name="Braasch I."/>
            <person name="Lecointre G."/>
            <person name="Bobe J."/>
            <person name="Postlethwait J.H."/>
            <person name="Berthelot C."/>
            <person name="Roest Crollius H."/>
            <person name="Guiguen Y."/>
        </authorList>
    </citation>
    <scope>NUCLEOTIDE SEQUENCE</scope>
    <source>
        <strain evidence="2">WJC10195</strain>
    </source>
</reference>
<dbReference type="EMBL" id="JAINUF010000002">
    <property type="protein sequence ID" value="KAJ8375263.1"/>
    <property type="molecule type" value="Genomic_DNA"/>
</dbReference>
<feature type="region of interest" description="Disordered" evidence="1">
    <location>
        <begin position="1"/>
        <end position="74"/>
    </location>
</feature>
<keyword evidence="3" id="KW-1185">Reference proteome</keyword>
<feature type="compositionally biased region" description="Basic and acidic residues" evidence="1">
    <location>
        <begin position="56"/>
        <end position="74"/>
    </location>
</feature>
<accession>A0A9Q1G4B4</accession>